<dbReference type="InterPro" id="IPR011993">
    <property type="entry name" value="PH-like_dom_sf"/>
</dbReference>
<dbReference type="InterPro" id="IPR051594">
    <property type="entry name" value="KRIT1/FRMD8"/>
</dbReference>
<feature type="domain" description="KRIT1/FRMD8 FERM" evidence="2">
    <location>
        <begin position="201"/>
        <end position="283"/>
    </location>
</feature>
<evidence type="ECO:0000313" key="3">
    <source>
        <dbReference type="EMBL" id="WAR20524.1"/>
    </source>
</evidence>
<dbReference type="Gene3D" id="3.10.20.90">
    <property type="entry name" value="Phosphatidylinositol 3-kinase Catalytic Subunit, Chain A, domain 1"/>
    <property type="match status" value="1"/>
</dbReference>
<sequence length="335" mass="38851">MADGEKQAQKQLPSGPSLDYGDEVSEGTRLMYEKNANTMDENQSLPSECEDVFALWLVSPLLELRLKKKHKPFFMVKQWDELCSLYTDAKATEIQEDEPVLITSVTQFYPEHIYRKPQTGFFKKRTNEQRDNIDAFWLDAHRQISQEFEHEDIDRVKGDLYRRYLDICRPYPFYGAAFFDSFINKPLGKLGFLKRNHNIETWTAINTNGVTVIDREKDEVLLAVPFTELCWEYVEPQFDVDDDSFPALLLQFLVNEKTPEGQTRQVTKVLQVFSRQARMMIALIESGVDRKKKQGRPTDAVDGNTPSDSDFHERCSNKLQRLCLSTFSKSGECLD</sequence>
<evidence type="ECO:0000313" key="4">
    <source>
        <dbReference type="Proteomes" id="UP001164746"/>
    </source>
</evidence>
<name>A0ABY7FI15_MYAAR</name>
<feature type="region of interest" description="Disordered" evidence="1">
    <location>
        <begin position="289"/>
        <end position="312"/>
    </location>
</feature>
<evidence type="ECO:0000256" key="1">
    <source>
        <dbReference type="SAM" id="MobiDB-lite"/>
    </source>
</evidence>
<protein>
    <submittedName>
        <fullName evidence="3">FRMD8-like protein</fullName>
    </submittedName>
</protein>
<evidence type="ECO:0000259" key="2">
    <source>
        <dbReference type="Pfam" id="PF24522"/>
    </source>
</evidence>
<reference evidence="3" key="1">
    <citation type="submission" date="2022-11" db="EMBL/GenBank/DDBJ databases">
        <title>Centuries of genome instability and evolution in soft-shell clam transmissible cancer (bioRxiv).</title>
        <authorList>
            <person name="Hart S.F.M."/>
            <person name="Yonemitsu M.A."/>
            <person name="Giersch R.M."/>
            <person name="Beal B.F."/>
            <person name="Arriagada G."/>
            <person name="Davis B.W."/>
            <person name="Ostrander E.A."/>
            <person name="Goff S.P."/>
            <person name="Metzger M.J."/>
        </authorList>
    </citation>
    <scope>NUCLEOTIDE SEQUENCE</scope>
    <source>
        <strain evidence="3">MELC-2E11</strain>
        <tissue evidence="3">Siphon/mantle</tissue>
    </source>
</reference>
<accession>A0ABY7FI15</accession>
<dbReference type="PANTHER" id="PTHR13283">
    <property type="entry name" value="KREV INTERACTION TRAPPED 1-RELATED"/>
    <property type="match status" value="1"/>
</dbReference>
<keyword evidence="4" id="KW-1185">Reference proteome</keyword>
<proteinExistence type="predicted"/>
<gene>
    <name evidence="3" type="ORF">MAR_002362</name>
</gene>
<dbReference type="EMBL" id="CP111022">
    <property type="protein sequence ID" value="WAR20524.1"/>
    <property type="molecule type" value="Genomic_DNA"/>
</dbReference>
<dbReference type="PANTHER" id="PTHR13283:SF10">
    <property type="entry name" value="FERM DOMAIN-CONTAINING PROTEIN 8"/>
    <property type="match status" value="1"/>
</dbReference>
<dbReference type="Pfam" id="PF24522">
    <property type="entry name" value="KRIT1_FRMD8_FERM_C"/>
    <property type="match status" value="1"/>
</dbReference>
<feature type="region of interest" description="Disordered" evidence="1">
    <location>
        <begin position="1"/>
        <end position="23"/>
    </location>
</feature>
<dbReference type="InterPro" id="IPR057096">
    <property type="entry name" value="KRIT1_FRMD8_FERM_C"/>
</dbReference>
<dbReference type="Gene3D" id="2.30.29.30">
    <property type="entry name" value="Pleckstrin-homology domain (PH domain)/Phosphotyrosine-binding domain (PTB)"/>
    <property type="match status" value="1"/>
</dbReference>
<dbReference type="Proteomes" id="UP001164746">
    <property type="component" value="Chromosome 11"/>
</dbReference>
<organism evidence="3 4">
    <name type="scientific">Mya arenaria</name>
    <name type="common">Soft-shell clam</name>
    <dbReference type="NCBI Taxonomy" id="6604"/>
    <lineage>
        <taxon>Eukaryota</taxon>
        <taxon>Metazoa</taxon>
        <taxon>Spiralia</taxon>
        <taxon>Lophotrochozoa</taxon>
        <taxon>Mollusca</taxon>
        <taxon>Bivalvia</taxon>
        <taxon>Autobranchia</taxon>
        <taxon>Heteroconchia</taxon>
        <taxon>Euheterodonta</taxon>
        <taxon>Imparidentia</taxon>
        <taxon>Neoheterodontei</taxon>
        <taxon>Myida</taxon>
        <taxon>Myoidea</taxon>
        <taxon>Myidae</taxon>
        <taxon>Mya</taxon>
    </lineage>
</organism>